<dbReference type="AlphaFoldDB" id="A0A9D4P385"/>
<reference evidence="1" key="1">
    <citation type="submission" date="2020-06" db="EMBL/GenBank/DDBJ databases">
        <authorList>
            <person name="Ji K."/>
            <person name="Li J."/>
        </authorList>
    </citation>
    <scope>NUCLEOTIDE SEQUENCE</scope>
    <source>
        <strain evidence="1">JKM2019</strain>
        <tissue evidence="1">Whole body</tissue>
    </source>
</reference>
<evidence type="ECO:0000313" key="1">
    <source>
        <dbReference type="EMBL" id="KAH7642859.1"/>
    </source>
</evidence>
<gene>
    <name evidence="1" type="ORF">HUG17_9550</name>
</gene>
<organism evidence="1">
    <name type="scientific">Dermatophagoides farinae</name>
    <name type="common">American house dust mite</name>
    <dbReference type="NCBI Taxonomy" id="6954"/>
    <lineage>
        <taxon>Eukaryota</taxon>
        <taxon>Metazoa</taxon>
        <taxon>Ecdysozoa</taxon>
        <taxon>Arthropoda</taxon>
        <taxon>Chelicerata</taxon>
        <taxon>Arachnida</taxon>
        <taxon>Acari</taxon>
        <taxon>Acariformes</taxon>
        <taxon>Sarcoptiformes</taxon>
        <taxon>Astigmata</taxon>
        <taxon>Psoroptidia</taxon>
        <taxon>Analgoidea</taxon>
        <taxon>Pyroglyphidae</taxon>
        <taxon>Dermatophagoidinae</taxon>
        <taxon>Dermatophagoides</taxon>
    </lineage>
</organism>
<proteinExistence type="predicted"/>
<sequence length="510" mass="58436">MLLNREAFNDIQAGQYRHNLLMIMSRYCGSCYLQNQYLEQQRSYVEPQKIEISGITIQYFSIKDLLKSIVVKHPYVLDSIVREQSLNFSPEWEREEDFTIMNELDITDQERFERLKGKLRIEISLDDFTFVGKKGRKFLAGYLTCSNLEFRDRTKRDQISMFLMPLNVKVELSRVACDNLAQYEILGFPMSFGRGSTCLCQRENYPESKTHEILDLSGINLEELDVLKNVYRTCALIQLNDISISNIVRHRTYSMISKCGMLATLNPTLTKNSNFPFENLYNRYLGVINEFNCSESQRENYKKVFDNKQMEFEEINLIEPTSQNNLVNHLIEYIYKKCYNPRQANILIKAVNNITSTTTLTKSLKDNLLDLALSYKNHSQPSLTEFYQKINFCSTSEDCRDLLSIIAGQMGLEPNMKTFEMLSPTSPENITTAAGYGACTEQIPDSPISTDSTCVHHTQTGTVNAGSPSTSATMAIRSTGTKDIARKALPEDSRSLLYIYSNENDNSYVS</sequence>
<protein>
    <submittedName>
        <fullName evidence="1">Uncharacterized protein</fullName>
    </submittedName>
</protein>
<name>A0A9D4P385_DERFA</name>
<accession>A0A9D4P385</accession>
<dbReference type="Proteomes" id="UP000828236">
    <property type="component" value="Unassembled WGS sequence"/>
</dbReference>
<reference evidence="1" key="2">
    <citation type="journal article" date="2021" name="World Allergy Organ. J.">
        <title>Chromosome-level assembly of Dermatophagoides farinae genome and transcriptome reveals two novel allergens Der f 37 and Der f 39.</title>
        <authorList>
            <person name="Chen J."/>
            <person name="Cai Z."/>
            <person name="Fan D."/>
            <person name="Hu J."/>
            <person name="Hou Y."/>
            <person name="He Y."/>
            <person name="Zhang Z."/>
            <person name="Zhao Z."/>
            <person name="Gao P."/>
            <person name="Hu W."/>
            <person name="Sun J."/>
            <person name="Li J."/>
            <person name="Ji K."/>
        </authorList>
    </citation>
    <scope>NUCLEOTIDE SEQUENCE</scope>
    <source>
        <strain evidence="1">JKM2019</strain>
    </source>
</reference>
<comment type="caution">
    <text evidence="1">The sequence shown here is derived from an EMBL/GenBank/DDBJ whole genome shotgun (WGS) entry which is preliminary data.</text>
</comment>
<dbReference type="EMBL" id="SDOV01000003">
    <property type="protein sequence ID" value="KAH7642859.1"/>
    <property type="molecule type" value="Genomic_DNA"/>
</dbReference>